<sequence>MSDAPAIVVHGLILAGGLSRRMGGGQKALLPLGNRPIIARVLERLAPQVAEVAINANADGYAGFGVPVLADTVAGFVGPLAGVLAGLNWASTQGADYLTTVAADTPFFPGDLVSRLSAQAVPGRVVMARNRDGVQPVFALWPVTLRGALEQWLHTDGSRKVQDFAAAFGLDLCDFAAAGGAAPFFNVNRPEDLAQAEAMLR</sequence>
<dbReference type="Gene3D" id="3.90.550.10">
    <property type="entry name" value="Spore Coat Polysaccharide Biosynthesis Protein SpsA, Chain A"/>
    <property type="match status" value="1"/>
</dbReference>
<keyword evidence="9" id="KW-0548">Nucleotidyltransferase</keyword>
<dbReference type="EC" id="2.7.7.77" evidence="9"/>
<evidence type="ECO:0000256" key="2">
    <source>
        <dbReference type="ARBA" id="ARBA00022679"/>
    </source>
</evidence>
<evidence type="ECO:0000256" key="4">
    <source>
        <dbReference type="ARBA" id="ARBA00022741"/>
    </source>
</evidence>
<dbReference type="GO" id="GO:0005525">
    <property type="term" value="F:GTP binding"/>
    <property type="evidence" value="ECO:0007669"/>
    <property type="project" value="UniProtKB-KW"/>
</dbReference>
<dbReference type="NCBIfam" id="TIGR02665">
    <property type="entry name" value="molyb_mobA"/>
    <property type="match status" value="1"/>
</dbReference>
<dbReference type="GO" id="GO:0046872">
    <property type="term" value="F:metal ion binding"/>
    <property type="evidence" value="ECO:0007669"/>
    <property type="project" value="UniProtKB-KW"/>
</dbReference>
<evidence type="ECO:0000256" key="5">
    <source>
        <dbReference type="ARBA" id="ARBA00022842"/>
    </source>
</evidence>
<dbReference type="InterPro" id="IPR029044">
    <property type="entry name" value="Nucleotide-diphossugar_trans"/>
</dbReference>
<keyword evidence="6" id="KW-0342">GTP-binding</keyword>
<reference evidence="9" key="1">
    <citation type="submission" date="2016-10" db="EMBL/GenBank/DDBJ databases">
        <title>Sequence of Gallionella enrichment culture.</title>
        <authorList>
            <person name="Poehlein A."/>
            <person name="Muehling M."/>
            <person name="Daniel R."/>
        </authorList>
    </citation>
    <scope>NUCLEOTIDE SEQUENCE</scope>
</reference>
<keyword evidence="3" id="KW-0479">Metal-binding</keyword>
<proteinExistence type="inferred from homology"/>
<dbReference type="Pfam" id="PF12804">
    <property type="entry name" value="NTP_transf_3"/>
    <property type="match status" value="1"/>
</dbReference>
<dbReference type="PANTHER" id="PTHR19136:SF81">
    <property type="entry name" value="MOLYBDENUM COFACTOR GUANYLYLTRANSFERASE"/>
    <property type="match status" value="1"/>
</dbReference>
<dbReference type="InterPro" id="IPR013482">
    <property type="entry name" value="Molybde_CF_guanTrfase"/>
</dbReference>
<accession>A0A1J5PI71</accession>
<evidence type="ECO:0000256" key="1">
    <source>
        <dbReference type="ARBA" id="ARBA00022490"/>
    </source>
</evidence>
<evidence type="ECO:0000259" key="8">
    <source>
        <dbReference type="Pfam" id="PF12804"/>
    </source>
</evidence>
<dbReference type="CDD" id="cd02503">
    <property type="entry name" value="MobA"/>
    <property type="match status" value="1"/>
</dbReference>
<evidence type="ECO:0000256" key="6">
    <source>
        <dbReference type="ARBA" id="ARBA00023134"/>
    </source>
</evidence>
<keyword evidence="1" id="KW-0963">Cytoplasm</keyword>
<dbReference type="EMBL" id="MLJW01003792">
    <property type="protein sequence ID" value="OIQ71297.1"/>
    <property type="molecule type" value="Genomic_DNA"/>
</dbReference>
<dbReference type="GO" id="GO:1902758">
    <property type="term" value="P:bis(molybdopterin guanine dinucleotide)molybdenum biosynthetic process"/>
    <property type="evidence" value="ECO:0007669"/>
    <property type="project" value="TreeGrafter"/>
</dbReference>
<dbReference type="InterPro" id="IPR025877">
    <property type="entry name" value="MobA-like_NTP_Trfase"/>
</dbReference>
<evidence type="ECO:0000313" key="9">
    <source>
        <dbReference type="EMBL" id="OIQ71297.1"/>
    </source>
</evidence>
<evidence type="ECO:0000256" key="3">
    <source>
        <dbReference type="ARBA" id="ARBA00022723"/>
    </source>
</evidence>
<evidence type="ECO:0000256" key="7">
    <source>
        <dbReference type="ARBA" id="ARBA00023150"/>
    </source>
</evidence>
<dbReference type="PANTHER" id="PTHR19136">
    <property type="entry name" value="MOLYBDENUM COFACTOR GUANYLYLTRANSFERASE"/>
    <property type="match status" value="1"/>
</dbReference>
<dbReference type="AlphaFoldDB" id="A0A1J5PI71"/>
<keyword evidence="7" id="KW-0501">Molybdenum cofactor biosynthesis</keyword>
<dbReference type="HAMAP" id="MF_00316">
    <property type="entry name" value="MobA"/>
    <property type="match status" value="1"/>
</dbReference>
<dbReference type="GO" id="GO:0061603">
    <property type="term" value="F:molybdenum cofactor guanylyltransferase activity"/>
    <property type="evidence" value="ECO:0007669"/>
    <property type="project" value="UniProtKB-EC"/>
</dbReference>
<name>A0A1J5PI71_9ZZZZ</name>
<keyword evidence="5" id="KW-0460">Magnesium</keyword>
<feature type="domain" description="MobA-like NTP transferase" evidence="8">
    <location>
        <begin position="11"/>
        <end position="162"/>
    </location>
</feature>
<comment type="caution">
    <text evidence="9">The sequence shown here is derived from an EMBL/GenBank/DDBJ whole genome shotgun (WGS) entry which is preliminary data.</text>
</comment>
<gene>
    <name evidence="9" type="primary">mobA_14</name>
    <name evidence="9" type="ORF">GALL_470860</name>
</gene>
<keyword evidence="2 9" id="KW-0808">Transferase</keyword>
<dbReference type="SUPFAM" id="SSF53448">
    <property type="entry name" value="Nucleotide-diphospho-sugar transferases"/>
    <property type="match status" value="1"/>
</dbReference>
<organism evidence="9">
    <name type="scientific">mine drainage metagenome</name>
    <dbReference type="NCBI Taxonomy" id="410659"/>
    <lineage>
        <taxon>unclassified sequences</taxon>
        <taxon>metagenomes</taxon>
        <taxon>ecological metagenomes</taxon>
    </lineage>
</organism>
<keyword evidence="4" id="KW-0547">Nucleotide-binding</keyword>
<protein>
    <submittedName>
        <fullName evidence="9">Molybdenum cofactor guanylyltransferase</fullName>
        <ecNumber evidence="9">2.7.7.77</ecNumber>
    </submittedName>
</protein>